<dbReference type="PANTHER" id="PTHR30595:SF6">
    <property type="entry name" value="SCHLAFEN ALBA-2 DOMAIN-CONTAINING PROTEIN"/>
    <property type="match status" value="1"/>
</dbReference>
<dbReference type="AlphaFoldDB" id="A0A140DRQ4"/>
<name>A0A140DRQ4_9FIRM</name>
<dbReference type="OrthoDB" id="9813719at2"/>
<reference evidence="3 5" key="2">
    <citation type="submission" date="2016-11" db="EMBL/GenBank/DDBJ databases">
        <title>Description of two novel members of the family Erysipelotrichaceae: Ileibacterium lipovorans gen. nov., sp. nov. and Dubosiella newyorkensis, gen. nov., sp. nov.</title>
        <authorList>
            <person name="Cox L.M."/>
            <person name="Sohn J."/>
            <person name="Tyrrell K.L."/>
            <person name="Citron D.M."/>
            <person name="Lawson P.A."/>
            <person name="Patel N.B."/>
            <person name="Iizumi T."/>
            <person name="Perez-Perez G.I."/>
            <person name="Goldstein E.J."/>
            <person name="Blaser M.J."/>
        </authorList>
    </citation>
    <scope>NUCLEOTIDE SEQUENCE [LARGE SCALE GENOMIC DNA]</scope>
    <source>
        <strain evidence="3 5">NYU-BL-K8</strain>
    </source>
</reference>
<dbReference type="Pfam" id="PF04326">
    <property type="entry name" value="SLFN_AlbA_2"/>
    <property type="match status" value="1"/>
</dbReference>
<evidence type="ECO:0000313" key="2">
    <source>
        <dbReference type="EMBL" id="AMK53331.1"/>
    </source>
</evidence>
<reference evidence="2 4" key="1">
    <citation type="journal article" date="2016" name="Gut Pathog.">
        <title>Whole genome sequencing of "Faecalibaculum rodentium" ALO17, isolated from C57BL/6J laboratory mouse feces.</title>
        <authorList>
            <person name="Lim S."/>
            <person name="Chang D.H."/>
            <person name="Ahn S."/>
            <person name="Kim B.C."/>
        </authorList>
    </citation>
    <scope>NUCLEOTIDE SEQUENCE [LARGE SCALE GENOMIC DNA]</scope>
    <source>
        <strain evidence="2 4">Alo17</strain>
    </source>
</reference>
<dbReference type="EMBL" id="MPJZ01000050">
    <property type="protein sequence ID" value="OLU45488.1"/>
    <property type="molecule type" value="Genomic_DNA"/>
</dbReference>
<dbReference type="SUPFAM" id="SSF46785">
    <property type="entry name" value="Winged helix' DNA-binding domain"/>
    <property type="match status" value="1"/>
</dbReference>
<dbReference type="STRING" id="1702221.AALO17_01970"/>
<organism evidence="2 4">
    <name type="scientific">Faecalibaculum rodentium</name>
    <dbReference type="NCBI Taxonomy" id="1702221"/>
    <lineage>
        <taxon>Bacteria</taxon>
        <taxon>Bacillati</taxon>
        <taxon>Bacillota</taxon>
        <taxon>Erysipelotrichia</taxon>
        <taxon>Erysipelotrichales</taxon>
        <taxon>Erysipelotrichaceae</taxon>
        <taxon>Faecalibaculum</taxon>
    </lineage>
</organism>
<dbReference type="Pfam" id="PF13749">
    <property type="entry name" value="HATPase_c_4"/>
    <property type="match status" value="1"/>
</dbReference>
<dbReference type="InterPro" id="IPR007421">
    <property type="entry name" value="Schlafen_AlbA_2_dom"/>
</dbReference>
<accession>A0A140DRQ4</accession>
<dbReference type="KEGG" id="fro:AALO17_01970"/>
<dbReference type="Proteomes" id="UP000186758">
    <property type="component" value="Unassembled WGS sequence"/>
</dbReference>
<protein>
    <recommendedName>
        <fullName evidence="1">Schlafen AlbA-2 domain-containing protein</fullName>
    </recommendedName>
</protein>
<dbReference type="Gene3D" id="3.30.950.30">
    <property type="entry name" value="Schlafen, AAA domain"/>
    <property type="match status" value="1"/>
</dbReference>
<dbReference type="EMBL" id="CP011391">
    <property type="protein sequence ID" value="AMK53331.1"/>
    <property type="molecule type" value="Genomic_DNA"/>
</dbReference>
<dbReference type="PATRIC" id="fig|1702221.3.peg.185"/>
<dbReference type="RefSeq" id="WP_067554318.1">
    <property type="nucleotide sequence ID" value="NZ_CANRYF010000026.1"/>
</dbReference>
<evidence type="ECO:0000313" key="3">
    <source>
        <dbReference type="EMBL" id="OLU45488.1"/>
    </source>
</evidence>
<dbReference type="PANTHER" id="PTHR30595">
    <property type="entry name" value="GLPR-RELATED TRANSCRIPTIONAL REPRESSOR"/>
    <property type="match status" value="1"/>
</dbReference>
<dbReference type="InterPro" id="IPR038475">
    <property type="entry name" value="RecG_C_sf"/>
</dbReference>
<dbReference type="InterPro" id="IPR038461">
    <property type="entry name" value="Schlafen_AlbA_2_dom_sf"/>
</dbReference>
<sequence>MERESDTLEYKEKVTDSFLKTVSAYANFRTGKIVFGVTDTLEIKGLRDLTSSALSIENKINNSLNPVPAFNIHVDEGNRTVTLEVSKSPFAPYFYQGQAYIRRDSSTVPIDRSLLMDMILKDRNLTFDQLPCKKEDLTFPTLEKLLQKKIGLETLGKDTMTTFDLYDKSYGYTNAGLLFSSENSFPGVDIVRFGTDHNEILARRTLEKQSVLDIYNDACDLFFLFYSSERIEGMERTVSLRIPEVAFREALANALVHRDWSIGNARIQIAMLEDRIEIISPGGFPENMNETLYFQDFYSVPRNPHIAYVFLRLGLIERFGTGVRRILNSYQNEIVKPSFHAAENTISVTLPVVNQLTDLSPDQQKIYLFLMEKKFAGRQAIEDHCGFSRSKTTNLLNQLMAAHIIGRTGNSRSVEYFLL</sequence>
<evidence type="ECO:0000259" key="1">
    <source>
        <dbReference type="Pfam" id="PF04326"/>
    </source>
</evidence>
<dbReference type="InterPro" id="IPR036390">
    <property type="entry name" value="WH_DNA-bd_sf"/>
</dbReference>
<feature type="domain" description="Schlafen AlbA-2" evidence="1">
    <location>
        <begin position="4"/>
        <end position="110"/>
    </location>
</feature>
<proteinExistence type="predicted"/>
<gene>
    <name evidence="2" type="ORF">AALO17_01970</name>
    <name evidence="3" type="ORF">BO223_05185</name>
</gene>
<dbReference type="Gene3D" id="3.30.565.60">
    <property type="match status" value="1"/>
</dbReference>
<evidence type="ECO:0000313" key="4">
    <source>
        <dbReference type="Proteomes" id="UP000069771"/>
    </source>
</evidence>
<dbReference type="Proteomes" id="UP000069771">
    <property type="component" value="Chromosome"/>
</dbReference>
<evidence type="ECO:0000313" key="5">
    <source>
        <dbReference type="Proteomes" id="UP000186758"/>
    </source>
</evidence>
<keyword evidence="4" id="KW-1185">Reference proteome</keyword>
<dbReference type="GeneID" id="78477098"/>